<accession>A0A368NW85</accession>
<protein>
    <submittedName>
        <fullName evidence="1">Uncharacterized protein</fullName>
    </submittedName>
</protein>
<dbReference type="OrthoDB" id="7916376at2"/>
<name>A0A368NW85_AGRVI</name>
<dbReference type="AlphaFoldDB" id="A0A368NW85"/>
<gene>
    <name evidence="1" type="ORF">DXT89_17580</name>
</gene>
<comment type="caution">
    <text evidence="1">The sequence shown here is derived from an EMBL/GenBank/DDBJ whole genome shotgun (WGS) entry which is preliminary data.</text>
</comment>
<dbReference type="GeneID" id="60682649"/>
<dbReference type="Proteomes" id="UP000436911">
    <property type="component" value="Unassembled WGS sequence"/>
</dbReference>
<evidence type="ECO:0000313" key="1">
    <source>
        <dbReference type="EMBL" id="KAA3525858.1"/>
    </source>
</evidence>
<organism evidence="1 2">
    <name type="scientific">Agrobacterium vitis</name>
    <name type="common">Rhizobium vitis</name>
    <dbReference type="NCBI Taxonomy" id="373"/>
    <lineage>
        <taxon>Bacteria</taxon>
        <taxon>Pseudomonadati</taxon>
        <taxon>Pseudomonadota</taxon>
        <taxon>Alphaproteobacteria</taxon>
        <taxon>Hyphomicrobiales</taxon>
        <taxon>Rhizobiaceae</taxon>
        <taxon>Rhizobium/Agrobacterium group</taxon>
        <taxon>Agrobacterium</taxon>
    </lineage>
</organism>
<evidence type="ECO:0000313" key="2">
    <source>
        <dbReference type="Proteomes" id="UP000436911"/>
    </source>
</evidence>
<dbReference type="RefSeq" id="WP_060715517.1">
    <property type="nucleotide sequence ID" value="NZ_CP055265.1"/>
</dbReference>
<dbReference type="EMBL" id="QUSG01000009">
    <property type="protein sequence ID" value="KAA3525858.1"/>
    <property type="molecule type" value="Genomic_DNA"/>
</dbReference>
<sequence length="132" mass="14469">MQASLVIMTILGCNDSVSQCQYIATAEQRWVSVELCNRDTENVLGQYSNVNFPSVVAFCQQQTVTPPQTTVTAVPATPADPVPEAEKRSLADRAINNVKQVLPGKEDIKMVFTTPVHVVTDTYAWAAKKLTK</sequence>
<proteinExistence type="predicted"/>
<reference evidence="1 2" key="1">
    <citation type="submission" date="2018-08" db="EMBL/GenBank/DDBJ databases">
        <title>Genome sequencing of Agrobacterium vitis strain ICMP 10754.</title>
        <authorList>
            <person name="Visnovsky S.B."/>
            <person name="Pitman A.R."/>
        </authorList>
    </citation>
    <scope>NUCLEOTIDE SEQUENCE [LARGE SCALE GENOMIC DNA]</scope>
    <source>
        <strain evidence="1 2">ICMP 10754</strain>
    </source>
</reference>